<dbReference type="GeneID" id="110988618"/>
<dbReference type="AlphaFoldDB" id="A0A8B7ZSH9"/>
<feature type="region of interest" description="Disordered" evidence="1">
    <location>
        <begin position="184"/>
        <end position="204"/>
    </location>
</feature>
<gene>
    <name evidence="3" type="primary">LOC110988618</name>
</gene>
<sequence length="204" mass="23749">MKTFEDEKSHLEIRFCYGQEANEVQRIQTSYLEHPTKAESVERDKRKYWKMAADTLRASGGEPKDLQKIRKKWQDIACDDWKYYRERQTMEEDKCQFQPAYNMTLALWIEKETCPEATEILNQVAEAVSHTEDHVDVGEVVVMMQQGCDPESPKVKRRNSSTARDSDVNYDKFGDRKREACFGEEKTVNSERAAASLKGTQHKP</sequence>
<reference evidence="3" key="1">
    <citation type="submission" date="2025-08" db="UniProtKB">
        <authorList>
            <consortium name="RefSeq"/>
        </authorList>
    </citation>
    <scope>IDENTIFICATION</scope>
</reference>
<organism evidence="2 3">
    <name type="scientific">Acanthaster planci</name>
    <name type="common">Crown-of-thorns starfish</name>
    <dbReference type="NCBI Taxonomy" id="133434"/>
    <lineage>
        <taxon>Eukaryota</taxon>
        <taxon>Metazoa</taxon>
        <taxon>Echinodermata</taxon>
        <taxon>Eleutherozoa</taxon>
        <taxon>Asterozoa</taxon>
        <taxon>Asteroidea</taxon>
        <taxon>Valvatacea</taxon>
        <taxon>Valvatida</taxon>
        <taxon>Acanthasteridae</taxon>
        <taxon>Acanthaster</taxon>
    </lineage>
</organism>
<dbReference type="KEGG" id="aplc:110988618"/>
<evidence type="ECO:0000313" key="3">
    <source>
        <dbReference type="RefSeq" id="XP_022108012.1"/>
    </source>
</evidence>
<evidence type="ECO:0000313" key="2">
    <source>
        <dbReference type="Proteomes" id="UP000694845"/>
    </source>
</evidence>
<accession>A0A8B7ZSH9</accession>
<proteinExistence type="predicted"/>
<keyword evidence="2" id="KW-1185">Reference proteome</keyword>
<evidence type="ECO:0000256" key="1">
    <source>
        <dbReference type="SAM" id="MobiDB-lite"/>
    </source>
</evidence>
<feature type="region of interest" description="Disordered" evidence="1">
    <location>
        <begin position="147"/>
        <end position="171"/>
    </location>
</feature>
<name>A0A8B7ZSH9_ACAPL</name>
<dbReference type="RefSeq" id="XP_022108012.1">
    <property type="nucleotide sequence ID" value="XM_022252320.1"/>
</dbReference>
<protein>
    <submittedName>
        <fullName evidence="3">Uncharacterized protein LOC110988618</fullName>
    </submittedName>
</protein>
<dbReference type="Proteomes" id="UP000694845">
    <property type="component" value="Unplaced"/>
</dbReference>